<dbReference type="InterPro" id="IPR006913">
    <property type="entry name" value="CENP-V/GFA"/>
</dbReference>
<dbReference type="EMBL" id="JPGW01000012">
    <property type="protein sequence ID" value="KER08108.1"/>
    <property type="molecule type" value="Genomic_DNA"/>
</dbReference>
<feature type="domain" description="CENP-V/GFA" evidence="4">
    <location>
        <begin position="2"/>
        <end position="63"/>
    </location>
</feature>
<proteinExistence type="inferred from homology"/>
<evidence type="ECO:0000313" key="8">
    <source>
        <dbReference type="Proteomes" id="UP000075618"/>
    </source>
</evidence>
<gene>
    <name evidence="5" type="ORF">SK271_1116</name>
    <name evidence="6" type="ORF">SMI10712_01231</name>
</gene>
<comment type="caution">
    <text evidence="5">The sequence shown here is derived from an EMBL/GenBank/DDBJ whole genome shotgun (WGS) entry which is preliminary data.</text>
</comment>
<keyword evidence="3" id="KW-0862">Zinc</keyword>
<evidence type="ECO:0000313" key="7">
    <source>
        <dbReference type="Proteomes" id="UP000028067"/>
    </source>
</evidence>
<evidence type="ECO:0000313" key="5">
    <source>
        <dbReference type="EMBL" id="KER08108.1"/>
    </source>
</evidence>
<reference evidence="5 7" key="1">
    <citation type="submission" date="2014-05" db="EMBL/GenBank/DDBJ databases">
        <authorList>
            <person name="Daugherty S.C."/>
            <person name="Tallon L.J."/>
            <person name="Sadzewicz L."/>
            <person name="Kilian M."/>
            <person name="Tettelin H."/>
        </authorList>
    </citation>
    <scope>NUCLEOTIDE SEQUENCE [LARGE SCALE GENOMIC DNA]</scope>
    <source>
        <strain evidence="5 7">SK271</strain>
    </source>
</reference>
<dbReference type="InterPro" id="IPR011057">
    <property type="entry name" value="Mss4-like_sf"/>
</dbReference>
<dbReference type="SUPFAM" id="SSF51316">
    <property type="entry name" value="Mss4-like"/>
    <property type="match status" value="1"/>
</dbReference>
<evidence type="ECO:0000256" key="1">
    <source>
        <dbReference type="ARBA" id="ARBA00005495"/>
    </source>
</evidence>
<evidence type="ECO:0000256" key="2">
    <source>
        <dbReference type="ARBA" id="ARBA00022723"/>
    </source>
</evidence>
<reference evidence="6 8" key="2">
    <citation type="submission" date="2016-01" db="EMBL/GenBank/DDBJ databases">
        <title>Highly variable Streptococcus oralis are common among viridans streptococci isolated from primates.</title>
        <authorList>
            <person name="Denapaite D."/>
            <person name="Rieger M."/>
            <person name="Koendgen S."/>
            <person name="Brueckner R."/>
            <person name="Ochigava I."/>
            <person name="Kappeler P."/>
            <person name="Maetz-Rensing K."/>
            <person name="Leendertz F."/>
            <person name="Hakenbeck R."/>
        </authorList>
    </citation>
    <scope>NUCLEOTIDE SEQUENCE [LARGE SCALE GENOMIC DNA]</scope>
    <source>
        <strain evidence="6 8">10712</strain>
    </source>
</reference>
<comment type="similarity">
    <text evidence="1">Belongs to the Gfa family.</text>
</comment>
<evidence type="ECO:0000313" key="6">
    <source>
        <dbReference type="EMBL" id="KYF32785.1"/>
    </source>
</evidence>
<keyword evidence="2" id="KW-0479">Metal-binding</keyword>
<accession>A0A081SB05</accession>
<name>A0A081SB05_STRMT</name>
<protein>
    <submittedName>
        <fullName evidence="6">Gfa-like protein</fullName>
    </submittedName>
    <submittedName>
        <fullName evidence="5">Glutathione-dependent formaldehyde-activating enzyme family protein</fullName>
    </submittedName>
</protein>
<dbReference type="AlphaFoldDB" id="A0A081SB05"/>
<dbReference type="PATRIC" id="fig|28037.237.peg.1688"/>
<evidence type="ECO:0000256" key="3">
    <source>
        <dbReference type="ARBA" id="ARBA00022833"/>
    </source>
</evidence>
<dbReference type="Proteomes" id="UP000028067">
    <property type="component" value="Unassembled WGS sequence"/>
</dbReference>
<dbReference type="GO" id="GO:0016846">
    <property type="term" value="F:carbon-sulfur lyase activity"/>
    <property type="evidence" value="ECO:0007669"/>
    <property type="project" value="InterPro"/>
</dbReference>
<dbReference type="Pfam" id="PF04828">
    <property type="entry name" value="GFA"/>
    <property type="match status" value="1"/>
</dbReference>
<organism evidence="5 7">
    <name type="scientific">Streptococcus mitis</name>
    <dbReference type="NCBI Taxonomy" id="28037"/>
    <lineage>
        <taxon>Bacteria</taxon>
        <taxon>Bacillati</taxon>
        <taxon>Bacillota</taxon>
        <taxon>Bacilli</taxon>
        <taxon>Lactobacillales</taxon>
        <taxon>Streptococcaceae</taxon>
        <taxon>Streptococcus</taxon>
        <taxon>Streptococcus mitis group</taxon>
    </lineage>
</organism>
<sequence length="73" mass="8442">MHGKEKLVSYSSSPGKQRYYCQNCHSQIFTVQENIPEVCALKLGTIDESDQNLQTVPKRHIFQDPAFSWLLEK</sequence>
<dbReference type="EMBL" id="LROT01000029">
    <property type="protein sequence ID" value="KYF32785.1"/>
    <property type="molecule type" value="Genomic_DNA"/>
</dbReference>
<evidence type="ECO:0000259" key="4">
    <source>
        <dbReference type="Pfam" id="PF04828"/>
    </source>
</evidence>
<dbReference type="Gene3D" id="3.90.1590.10">
    <property type="entry name" value="glutathione-dependent formaldehyde- activating enzyme (gfa)"/>
    <property type="match status" value="1"/>
</dbReference>
<dbReference type="Proteomes" id="UP000075618">
    <property type="component" value="Unassembled WGS sequence"/>
</dbReference>
<dbReference type="GO" id="GO:0046872">
    <property type="term" value="F:metal ion binding"/>
    <property type="evidence" value="ECO:0007669"/>
    <property type="project" value="UniProtKB-KW"/>
</dbReference>